<keyword evidence="2" id="KW-1185">Reference proteome</keyword>
<evidence type="ECO:0000313" key="1">
    <source>
        <dbReference type="EMBL" id="ESQ51273.1"/>
    </source>
</evidence>
<evidence type="ECO:0008006" key="3">
    <source>
        <dbReference type="Google" id="ProtNLM"/>
    </source>
</evidence>
<name>V4MFF2_EUTSA</name>
<dbReference type="Proteomes" id="UP000030689">
    <property type="component" value="Unassembled WGS sequence"/>
</dbReference>
<evidence type="ECO:0000313" key="2">
    <source>
        <dbReference type="Proteomes" id="UP000030689"/>
    </source>
</evidence>
<dbReference type="Gramene" id="ESQ51273">
    <property type="protein sequence ID" value="ESQ51273"/>
    <property type="gene ID" value="EUTSA_v10017984mg"/>
</dbReference>
<dbReference type="KEGG" id="eus:EUTSA_v10017984mg"/>
<dbReference type="AlphaFoldDB" id="V4MFF2"/>
<dbReference type="STRING" id="72664.V4MFF2"/>
<dbReference type="EMBL" id="KI517385">
    <property type="protein sequence ID" value="ESQ51273.1"/>
    <property type="molecule type" value="Genomic_DNA"/>
</dbReference>
<reference evidence="1 2" key="1">
    <citation type="journal article" date="2013" name="Front. Plant Sci.">
        <title>The Reference Genome of the Halophytic Plant Eutrema salsugineum.</title>
        <authorList>
            <person name="Yang R."/>
            <person name="Jarvis D.E."/>
            <person name="Chen H."/>
            <person name="Beilstein M.A."/>
            <person name="Grimwood J."/>
            <person name="Jenkins J."/>
            <person name="Shu S."/>
            <person name="Prochnik S."/>
            <person name="Xin M."/>
            <person name="Ma C."/>
            <person name="Schmutz J."/>
            <person name="Wing R.A."/>
            <person name="Mitchell-Olds T."/>
            <person name="Schumaker K.S."/>
            <person name="Wang X."/>
        </authorList>
    </citation>
    <scope>NUCLEOTIDE SEQUENCE [LARGE SCALE GENOMIC DNA]</scope>
</reference>
<sequence length="100" mass="11057">MNISDSSGFRVVGISLAGKRLRGYIPSELCSLIYLYGNNLSGSLPPSICTLPLLHSLFFLCLWIHFDCVISDDNLSELVGLNQNSFRMFSLCLISIINPT</sequence>
<gene>
    <name evidence="1" type="ORF">EUTSA_v10017984mg</name>
</gene>
<protein>
    <recommendedName>
        <fullName evidence="3">Leucine-rich repeat-containing N-terminal plant-type domain-containing protein</fullName>
    </recommendedName>
</protein>
<accession>V4MFF2</accession>
<organism evidence="1 2">
    <name type="scientific">Eutrema salsugineum</name>
    <name type="common">Saltwater cress</name>
    <name type="synonym">Sisymbrium salsugineum</name>
    <dbReference type="NCBI Taxonomy" id="72664"/>
    <lineage>
        <taxon>Eukaryota</taxon>
        <taxon>Viridiplantae</taxon>
        <taxon>Streptophyta</taxon>
        <taxon>Embryophyta</taxon>
        <taxon>Tracheophyta</taxon>
        <taxon>Spermatophyta</taxon>
        <taxon>Magnoliopsida</taxon>
        <taxon>eudicotyledons</taxon>
        <taxon>Gunneridae</taxon>
        <taxon>Pentapetalae</taxon>
        <taxon>rosids</taxon>
        <taxon>malvids</taxon>
        <taxon>Brassicales</taxon>
        <taxon>Brassicaceae</taxon>
        <taxon>Eutremeae</taxon>
        <taxon>Eutrema</taxon>
    </lineage>
</organism>
<proteinExistence type="predicted"/>
<dbReference type="Gene3D" id="3.80.10.10">
    <property type="entry name" value="Ribonuclease Inhibitor"/>
    <property type="match status" value="1"/>
</dbReference>
<dbReference type="InterPro" id="IPR032675">
    <property type="entry name" value="LRR_dom_sf"/>
</dbReference>